<keyword evidence="3" id="KW-1185">Reference proteome</keyword>
<reference evidence="2" key="1">
    <citation type="journal article" date="2023" name="Mol. Phylogenet. Evol.">
        <title>Genome-scale phylogeny and comparative genomics of the fungal order Sordariales.</title>
        <authorList>
            <person name="Hensen N."/>
            <person name="Bonometti L."/>
            <person name="Westerberg I."/>
            <person name="Brannstrom I.O."/>
            <person name="Guillou S."/>
            <person name="Cros-Aarteil S."/>
            <person name="Calhoun S."/>
            <person name="Haridas S."/>
            <person name="Kuo A."/>
            <person name="Mondo S."/>
            <person name="Pangilinan J."/>
            <person name="Riley R."/>
            <person name="LaButti K."/>
            <person name="Andreopoulos B."/>
            <person name="Lipzen A."/>
            <person name="Chen C."/>
            <person name="Yan M."/>
            <person name="Daum C."/>
            <person name="Ng V."/>
            <person name="Clum A."/>
            <person name="Steindorff A."/>
            <person name="Ohm R.A."/>
            <person name="Martin F."/>
            <person name="Silar P."/>
            <person name="Natvig D.O."/>
            <person name="Lalanne C."/>
            <person name="Gautier V."/>
            <person name="Ament-Velasquez S.L."/>
            <person name="Kruys A."/>
            <person name="Hutchinson M.I."/>
            <person name="Powell A.J."/>
            <person name="Barry K."/>
            <person name="Miller A.N."/>
            <person name="Grigoriev I.V."/>
            <person name="Debuchy R."/>
            <person name="Gladieux P."/>
            <person name="Hiltunen Thoren M."/>
            <person name="Johannesson H."/>
        </authorList>
    </citation>
    <scope>NUCLEOTIDE SEQUENCE</scope>
    <source>
        <strain evidence="2">CBS 141.50</strain>
    </source>
</reference>
<protein>
    <submittedName>
        <fullName evidence="2">Uncharacterized protein</fullName>
    </submittedName>
</protein>
<organism evidence="2 3">
    <name type="scientific">Dichotomopilus funicola</name>
    <dbReference type="NCBI Taxonomy" id="1934379"/>
    <lineage>
        <taxon>Eukaryota</taxon>
        <taxon>Fungi</taxon>
        <taxon>Dikarya</taxon>
        <taxon>Ascomycota</taxon>
        <taxon>Pezizomycotina</taxon>
        <taxon>Sordariomycetes</taxon>
        <taxon>Sordariomycetidae</taxon>
        <taxon>Sordariales</taxon>
        <taxon>Chaetomiaceae</taxon>
        <taxon>Dichotomopilus</taxon>
    </lineage>
</organism>
<dbReference type="EMBL" id="MU853628">
    <property type="protein sequence ID" value="KAK4140581.1"/>
    <property type="molecule type" value="Genomic_DNA"/>
</dbReference>
<reference evidence="2" key="2">
    <citation type="submission" date="2023-05" db="EMBL/GenBank/DDBJ databases">
        <authorList>
            <consortium name="Lawrence Berkeley National Laboratory"/>
            <person name="Steindorff A."/>
            <person name="Hensen N."/>
            <person name="Bonometti L."/>
            <person name="Westerberg I."/>
            <person name="Brannstrom I.O."/>
            <person name="Guillou S."/>
            <person name="Cros-Aarteil S."/>
            <person name="Calhoun S."/>
            <person name="Haridas S."/>
            <person name="Kuo A."/>
            <person name="Mondo S."/>
            <person name="Pangilinan J."/>
            <person name="Riley R."/>
            <person name="Labutti K."/>
            <person name="Andreopoulos B."/>
            <person name="Lipzen A."/>
            <person name="Chen C."/>
            <person name="Yanf M."/>
            <person name="Daum C."/>
            <person name="Ng V."/>
            <person name="Clum A."/>
            <person name="Ohm R."/>
            <person name="Martin F."/>
            <person name="Silar P."/>
            <person name="Natvig D."/>
            <person name="Lalanne C."/>
            <person name="Gautier V."/>
            <person name="Ament-Velasquez S.L."/>
            <person name="Kruys A."/>
            <person name="Hutchinson M.I."/>
            <person name="Powell A.J."/>
            <person name="Barry K."/>
            <person name="Miller A.N."/>
            <person name="Grigoriev I.V."/>
            <person name="Debuchy R."/>
            <person name="Gladieux P."/>
            <person name="Thoren M.H."/>
            <person name="Johannesson H."/>
        </authorList>
    </citation>
    <scope>NUCLEOTIDE SEQUENCE</scope>
    <source>
        <strain evidence="2">CBS 141.50</strain>
    </source>
</reference>
<feature type="region of interest" description="Disordered" evidence="1">
    <location>
        <begin position="438"/>
        <end position="495"/>
    </location>
</feature>
<accession>A0AAN6UZ56</accession>
<gene>
    <name evidence="2" type="ORF">C8A04DRAFT_31917</name>
</gene>
<comment type="caution">
    <text evidence="2">The sequence shown here is derived from an EMBL/GenBank/DDBJ whole genome shotgun (WGS) entry which is preliminary data.</text>
</comment>
<dbReference type="GeneID" id="87818531"/>
<evidence type="ECO:0000256" key="1">
    <source>
        <dbReference type="SAM" id="MobiDB-lite"/>
    </source>
</evidence>
<evidence type="ECO:0000313" key="3">
    <source>
        <dbReference type="Proteomes" id="UP001302676"/>
    </source>
</evidence>
<name>A0AAN6UZ56_9PEZI</name>
<feature type="compositionally biased region" description="Gly residues" evidence="1">
    <location>
        <begin position="455"/>
        <end position="471"/>
    </location>
</feature>
<sequence>MGSTTANDVPIEGMAQMILGRDDERLAEAFVEGFHLGSDNGYARAREETFLAAAEAMDHRLQSEALPAAVADRICLISDVLVESSDSDASSIRSEDVFYDARSDISAFSDRAPEEEDLIDVWYDAHAYANSPYAHATAGHDADNHKTPADTARADDLLGDIHSVAADDVPVLSLGQDTIRAGNNTPGAADWTSPSASADVTPVANLIELNDTTTALATGQSTPRAVTGPDFSGPARLLYPPQLNYINNPRAWTDTVPEQGEHYHVRTPSMSTTTSIPTNGSNATFRGPGGPGNSYPSHVHDRNRDRGIFTPWTPSTTEHKHNIILQSITSSNVPPPTQFFGIPLPSTSGIVPPDPTQPAFASRQDKGVRPGYPFPGDIYSDNNIVGKEGKSKKLVADPWRVVIGPLSEVAMMDWRGDGGKGFWGEKFRAAAALAAGVSSGSGGFGQRGGRRGRGGGRGGYGHGRSGSGGWLDQGSVVGSQSGGEAGWGSQESGTGNATARSGLVFCHLVPVEKEHGDGHSGGQETWYITATFESQAKASAALKFFEGGYPCGGSIMWAWALMEEDQD</sequence>
<dbReference type="AlphaFoldDB" id="A0AAN6UZ56"/>
<evidence type="ECO:0000313" key="2">
    <source>
        <dbReference type="EMBL" id="KAK4140581.1"/>
    </source>
</evidence>
<dbReference type="RefSeq" id="XP_062633952.1">
    <property type="nucleotide sequence ID" value="XM_062781918.1"/>
</dbReference>
<dbReference type="Proteomes" id="UP001302676">
    <property type="component" value="Unassembled WGS sequence"/>
</dbReference>
<proteinExistence type="predicted"/>